<comment type="function">
    <text evidence="12">Poorly processive, error-prone DNA polymerase involved in untargeted mutagenesis. Copies undamaged DNA at stalled replication forks, which arise in vivo from mismatched or misaligned primer ends. These misaligned primers can be extended by PolIV. Exhibits no 3'-5' exonuclease (proofreading) activity. May be involved in translesional synthesis, in conjunction with the beta clamp from PolIII.</text>
</comment>
<keyword evidence="10 12" id="KW-0234">DNA repair</keyword>
<dbReference type="FunFam" id="3.30.1490.100:FF:000004">
    <property type="entry name" value="DNA polymerase IV"/>
    <property type="match status" value="1"/>
</dbReference>
<dbReference type="InterPro" id="IPR022880">
    <property type="entry name" value="DNApol_IV"/>
</dbReference>
<comment type="cofactor">
    <cofactor evidence="12">
        <name>Mg(2+)</name>
        <dbReference type="ChEBI" id="CHEBI:18420"/>
    </cofactor>
    <text evidence="12">Binds 2 magnesium ions per subunit.</text>
</comment>
<dbReference type="Pfam" id="PF11798">
    <property type="entry name" value="IMS_HHH"/>
    <property type="match status" value="1"/>
</dbReference>
<dbReference type="Proteomes" id="UP001145069">
    <property type="component" value="Unassembled WGS sequence"/>
</dbReference>
<keyword evidence="5 12" id="KW-0235">DNA replication</keyword>
<keyword evidence="3 12" id="KW-0808">Transferase</keyword>
<dbReference type="GO" id="GO:0042276">
    <property type="term" value="P:error-prone translesion synthesis"/>
    <property type="evidence" value="ECO:0007669"/>
    <property type="project" value="TreeGrafter"/>
</dbReference>
<feature type="site" description="Substrate discrimination" evidence="12">
    <location>
        <position position="21"/>
    </location>
</feature>
<dbReference type="SUPFAM" id="SSF100879">
    <property type="entry name" value="Lesion bypass DNA polymerase (Y-family), little finger domain"/>
    <property type="match status" value="1"/>
</dbReference>
<dbReference type="GO" id="GO:0005829">
    <property type="term" value="C:cytosol"/>
    <property type="evidence" value="ECO:0007669"/>
    <property type="project" value="TreeGrafter"/>
</dbReference>
<evidence type="ECO:0000256" key="11">
    <source>
        <dbReference type="ARBA" id="ARBA00049244"/>
    </source>
</evidence>
<evidence type="ECO:0000256" key="1">
    <source>
        <dbReference type="ARBA" id="ARBA00010945"/>
    </source>
</evidence>
<dbReference type="InterPro" id="IPR001126">
    <property type="entry name" value="UmuC"/>
</dbReference>
<feature type="region of interest" description="Disordered" evidence="13">
    <location>
        <begin position="392"/>
        <end position="414"/>
    </location>
</feature>
<dbReference type="Gene3D" id="1.10.150.20">
    <property type="entry name" value="5' to 3' exonuclease, C-terminal subdomain"/>
    <property type="match status" value="1"/>
</dbReference>
<keyword evidence="7 12" id="KW-0227">DNA damage</keyword>
<organism evidence="15 16">
    <name type="scientific">Aquibacillus salsiterrae</name>
    <dbReference type="NCBI Taxonomy" id="2950439"/>
    <lineage>
        <taxon>Bacteria</taxon>
        <taxon>Bacillati</taxon>
        <taxon>Bacillota</taxon>
        <taxon>Bacilli</taxon>
        <taxon>Bacillales</taxon>
        <taxon>Bacillaceae</taxon>
        <taxon>Aquibacillus</taxon>
    </lineage>
</organism>
<dbReference type="SUPFAM" id="SSF56672">
    <property type="entry name" value="DNA/RNA polymerases"/>
    <property type="match status" value="1"/>
</dbReference>
<dbReference type="GO" id="GO:0003887">
    <property type="term" value="F:DNA-directed DNA polymerase activity"/>
    <property type="evidence" value="ECO:0007669"/>
    <property type="project" value="UniProtKB-UniRule"/>
</dbReference>
<dbReference type="RefSeq" id="WP_272444412.1">
    <property type="nucleotide sequence ID" value="NZ_JAMQKC010000001.1"/>
</dbReference>
<dbReference type="InterPro" id="IPR043502">
    <property type="entry name" value="DNA/RNA_pol_sf"/>
</dbReference>
<dbReference type="GO" id="GO:0000287">
    <property type="term" value="F:magnesium ion binding"/>
    <property type="evidence" value="ECO:0007669"/>
    <property type="project" value="UniProtKB-UniRule"/>
</dbReference>
<comment type="subcellular location">
    <subcellularLocation>
        <location evidence="12">Cytoplasm</location>
    </subcellularLocation>
</comment>
<proteinExistence type="inferred from homology"/>
<comment type="subunit">
    <text evidence="12">Monomer.</text>
</comment>
<dbReference type="InterPro" id="IPR036775">
    <property type="entry name" value="DNA_pol_Y-fam_lit_finger_sf"/>
</dbReference>
<dbReference type="AlphaFoldDB" id="A0A9X4ADN1"/>
<evidence type="ECO:0000256" key="4">
    <source>
        <dbReference type="ARBA" id="ARBA00022695"/>
    </source>
</evidence>
<dbReference type="InterPro" id="IPR017961">
    <property type="entry name" value="DNA_pol_Y-fam_little_finger"/>
</dbReference>
<keyword evidence="12" id="KW-0963">Cytoplasm</keyword>
<keyword evidence="2 12" id="KW-0515">Mutator protein</keyword>
<dbReference type="InterPro" id="IPR050116">
    <property type="entry name" value="DNA_polymerase-Y"/>
</dbReference>
<keyword evidence="12" id="KW-0238">DNA-binding</keyword>
<sequence>MSKWYPKKGRVILHVDMNSFYASVEMAYQSSLKGKPLAIAGNPEERKGIIITSSYEARAKGVKTTMPLWEAKRLCPELIVMRPNFDRYRIASKEMFKILYEVTPYIQPVSIDEGYMDITSCEDQGSPLAIAERIQTKILSQLDLPCSIGIAPNKFLAKMASDMKKPLGITVLRKRDLPYKLWPLPVAEMYGIGGKTADKLKGIDVETIGDLVEADLFQLKRLLGINGERLQNRAKGIDPSPVDPDAIHDFKSIGSSETLPHDTTDETEIKKLLRHLARNVARRVKRKHAVGQTVQLMLRYHNRKTVTRSVKLPDYIENEEDLFQTGVDLFEHNWNGEPIRLLGITLQDVAEKKDIAKQLDLFTYEKEASKEKLYVAIDQLTEKYGENPFKRIKEQEEEPRTSFQKDFLDDYFHQ</sequence>
<feature type="active site" evidence="12">
    <location>
        <position position="113"/>
    </location>
</feature>
<dbReference type="InterPro" id="IPR024728">
    <property type="entry name" value="PolY_HhH_motif"/>
</dbReference>
<accession>A0A9X4ADN1</accession>
<keyword evidence="9 12" id="KW-0239">DNA-directed DNA polymerase</keyword>
<evidence type="ECO:0000256" key="9">
    <source>
        <dbReference type="ARBA" id="ARBA00022932"/>
    </source>
</evidence>
<evidence type="ECO:0000256" key="10">
    <source>
        <dbReference type="ARBA" id="ARBA00023204"/>
    </source>
</evidence>
<evidence type="ECO:0000256" key="7">
    <source>
        <dbReference type="ARBA" id="ARBA00022763"/>
    </source>
</evidence>
<dbReference type="NCBIfam" id="NF002492">
    <property type="entry name" value="PRK01810.1"/>
    <property type="match status" value="1"/>
</dbReference>
<evidence type="ECO:0000256" key="3">
    <source>
        <dbReference type="ARBA" id="ARBA00022679"/>
    </source>
</evidence>
<dbReference type="Gene3D" id="3.30.70.270">
    <property type="match status" value="1"/>
</dbReference>
<feature type="domain" description="UmuC" evidence="14">
    <location>
        <begin position="12"/>
        <end position="193"/>
    </location>
</feature>
<dbReference type="NCBIfam" id="NF002677">
    <property type="entry name" value="PRK02406.1"/>
    <property type="match status" value="1"/>
</dbReference>
<dbReference type="Pfam" id="PF00817">
    <property type="entry name" value="IMS"/>
    <property type="match status" value="1"/>
</dbReference>
<evidence type="ECO:0000259" key="14">
    <source>
        <dbReference type="PROSITE" id="PS50173"/>
    </source>
</evidence>
<evidence type="ECO:0000256" key="8">
    <source>
        <dbReference type="ARBA" id="ARBA00022842"/>
    </source>
</evidence>
<evidence type="ECO:0000256" key="13">
    <source>
        <dbReference type="SAM" id="MobiDB-lite"/>
    </source>
</evidence>
<dbReference type="Pfam" id="PF11799">
    <property type="entry name" value="IMS_C"/>
    <property type="match status" value="1"/>
</dbReference>
<evidence type="ECO:0000313" key="15">
    <source>
        <dbReference type="EMBL" id="MDC3415449.1"/>
    </source>
</evidence>
<dbReference type="Gene3D" id="3.30.1490.100">
    <property type="entry name" value="DNA polymerase, Y-family, little finger domain"/>
    <property type="match status" value="1"/>
</dbReference>
<dbReference type="PANTHER" id="PTHR11076:SF33">
    <property type="entry name" value="DNA POLYMERASE KAPPA"/>
    <property type="match status" value="1"/>
</dbReference>
<dbReference type="GO" id="GO:0006281">
    <property type="term" value="P:DNA repair"/>
    <property type="evidence" value="ECO:0007669"/>
    <property type="project" value="UniProtKB-UniRule"/>
</dbReference>
<dbReference type="GO" id="GO:0009432">
    <property type="term" value="P:SOS response"/>
    <property type="evidence" value="ECO:0007669"/>
    <property type="project" value="TreeGrafter"/>
</dbReference>
<evidence type="ECO:0000313" key="16">
    <source>
        <dbReference type="Proteomes" id="UP001145069"/>
    </source>
</evidence>
<reference evidence="15" key="1">
    <citation type="submission" date="2022-06" db="EMBL/GenBank/DDBJ databases">
        <title>Aquibacillus sp. a new bacterium isolated from soil saline samples.</title>
        <authorList>
            <person name="Galisteo C."/>
            <person name="De La Haba R."/>
            <person name="Sanchez-Porro C."/>
            <person name="Ventosa A."/>
        </authorList>
    </citation>
    <scope>NUCLEOTIDE SEQUENCE</scope>
    <source>
        <strain evidence="15">3ASR75-54</strain>
    </source>
</reference>
<keyword evidence="4 12" id="KW-0548">Nucleotidyltransferase</keyword>
<dbReference type="GO" id="GO:0003684">
    <property type="term" value="F:damaged DNA binding"/>
    <property type="evidence" value="ECO:0007669"/>
    <property type="project" value="InterPro"/>
</dbReference>
<dbReference type="HAMAP" id="MF_01113">
    <property type="entry name" value="DNApol_IV"/>
    <property type="match status" value="1"/>
</dbReference>
<evidence type="ECO:0000256" key="2">
    <source>
        <dbReference type="ARBA" id="ARBA00022457"/>
    </source>
</evidence>
<dbReference type="EC" id="2.7.7.7" evidence="12"/>
<comment type="catalytic activity">
    <reaction evidence="11 12">
        <text>DNA(n) + a 2'-deoxyribonucleoside 5'-triphosphate = DNA(n+1) + diphosphate</text>
        <dbReference type="Rhea" id="RHEA:22508"/>
        <dbReference type="Rhea" id="RHEA-COMP:17339"/>
        <dbReference type="Rhea" id="RHEA-COMP:17340"/>
        <dbReference type="ChEBI" id="CHEBI:33019"/>
        <dbReference type="ChEBI" id="CHEBI:61560"/>
        <dbReference type="ChEBI" id="CHEBI:173112"/>
        <dbReference type="EC" id="2.7.7.7"/>
    </reaction>
</comment>
<dbReference type="EMBL" id="JAMQKC010000001">
    <property type="protein sequence ID" value="MDC3415449.1"/>
    <property type="molecule type" value="Genomic_DNA"/>
</dbReference>
<dbReference type="GO" id="GO:0006261">
    <property type="term" value="P:DNA-templated DNA replication"/>
    <property type="evidence" value="ECO:0007669"/>
    <property type="project" value="UniProtKB-UniRule"/>
</dbReference>
<feature type="binding site" evidence="12">
    <location>
        <position position="112"/>
    </location>
    <ligand>
        <name>Mg(2+)</name>
        <dbReference type="ChEBI" id="CHEBI:18420"/>
    </ligand>
</feature>
<dbReference type="FunFam" id="3.40.1170.60:FF:000003">
    <property type="entry name" value="DNA polymerase eta"/>
    <property type="match status" value="1"/>
</dbReference>
<keyword evidence="8 12" id="KW-0460">Magnesium</keyword>
<dbReference type="Gene3D" id="3.40.1170.60">
    <property type="match status" value="1"/>
</dbReference>
<dbReference type="CDD" id="cd03586">
    <property type="entry name" value="PolY_Pol_IV_kappa"/>
    <property type="match status" value="1"/>
</dbReference>
<comment type="similarity">
    <text evidence="1 12">Belongs to the DNA polymerase type-Y family.</text>
</comment>
<dbReference type="PROSITE" id="PS50173">
    <property type="entry name" value="UMUC"/>
    <property type="match status" value="1"/>
</dbReference>
<evidence type="ECO:0000256" key="6">
    <source>
        <dbReference type="ARBA" id="ARBA00022723"/>
    </source>
</evidence>
<name>A0A9X4ADN1_9BACI</name>
<dbReference type="InterPro" id="IPR043128">
    <property type="entry name" value="Rev_trsase/Diguanyl_cyclase"/>
</dbReference>
<dbReference type="NCBIfam" id="NF002848">
    <property type="entry name" value="PRK03103.1"/>
    <property type="match status" value="1"/>
</dbReference>
<evidence type="ECO:0000256" key="5">
    <source>
        <dbReference type="ARBA" id="ARBA00022705"/>
    </source>
</evidence>
<gene>
    <name evidence="12" type="primary">dinB</name>
    <name evidence="15" type="ORF">NC799_00780</name>
</gene>
<evidence type="ECO:0000256" key="12">
    <source>
        <dbReference type="HAMAP-Rule" id="MF_01113"/>
    </source>
</evidence>
<keyword evidence="6 12" id="KW-0479">Metal-binding</keyword>
<dbReference type="PANTHER" id="PTHR11076">
    <property type="entry name" value="DNA REPAIR POLYMERASE UMUC / TRANSFERASE FAMILY MEMBER"/>
    <property type="match status" value="1"/>
</dbReference>
<protein>
    <recommendedName>
        <fullName evidence="12">DNA polymerase IV</fullName>
        <shortName evidence="12">Pol IV</shortName>
        <ecNumber evidence="12">2.7.7.7</ecNumber>
    </recommendedName>
</protein>
<comment type="caution">
    <text evidence="15">The sequence shown here is derived from an EMBL/GenBank/DDBJ whole genome shotgun (WGS) entry which is preliminary data.</text>
</comment>
<keyword evidence="16" id="KW-1185">Reference proteome</keyword>
<feature type="binding site" evidence="12">
    <location>
        <position position="16"/>
    </location>
    <ligand>
        <name>Mg(2+)</name>
        <dbReference type="ChEBI" id="CHEBI:18420"/>
    </ligand>
</feature>